<dbReference type="RefSeq" id="WP_144855244.1">
    <property type="nucleotide sequence ID" value="NZ_VNJI01000098.1"/>
</dbReference>
<accession>A0A559J747</accession>
<keyword evidence="1" id="KW-0285">Flavoprotein</keyword>
<dbReference type="PROSITE" id="PS51387">
    <property type="entry name" value="FAD_PCMH"/>
    <property type="match status" value="1"/>
</dbReference>
<comment type="caution">
    <text evidence="4">The sequence shown here is derived from an EMBL/GenBank/DDBJ whole genome shotgun (WGS) entry which is preliminary data.</text>
</comment>
<sequence>MKPEHIEEVQRIVKTGRVLTEVADRYSYSFDASFGTHVPDVVVQTKQVDELVALIRLANREKIPVYPRGLATCLSGGPLPIKGGIVLDLSVMDDVLEIREDDLIAIVSPGVITANIHKAAEKKGLMYPPDPSSSNVSTIGGNLAENSGGPRGLKYGVTKDYVLGLEIITPEGELIRTGGYTVKNVTGY</sequence>
<dbReference type="InterPro" id="IPR016169">
    <property type="entry name" value="FAD-bd_PCMH_sub2"/>
</dbReference>
<evidence type="ECO:0000256" key="2">
    <source>
        <dbReference type="ARBA" id="ARBA00023002"/>
    </source>
</evidence>
<dbReference type="Gene3D" id="3.30.465.10">
    <property type="match status" value="1"/>
</dbReference>
<organism evidence="4 6">
    <name type="scientific">Paenibacillus cremeus</name>
    <dbReference type="NCBI Taxonomy" id="2163881"/>
    <lineage>
        <taxon>Bacteria</taxon>
        <taxon>Bacillati</taxon>
        <taxon>Bacillota</taxon>
        <taxon>Bacilli</taxon>
        <taxon>Bacillales</taxon>
        <taxon>Paenibacillaceae</taxon>
        <taxon>Paenibacillus</taxon>
    </lineage>
</organism>
<dbReference type="InterPro" id="IPR036318">
    <property type="entry name" value="FAD-bd_PCMH-like_sf"/>
</dbReference>
<dbReference type="InterPro" id="IPR051914">
    <property type="entry name" value="FAD-linked_OxidoTrans_Type4"/>
</dbReference>
<dbReference type="PANTHER" id="PTHR42934">
    <property type="entry name" value="GLYCOLATE OXIDASE SUBUNIT GLCD"/>
    <property type="match status" value="1"/>
</dbReference>
<evidence type="ECO:0000256" key="1">
    <source>
        <dbReference type="ARBA" id="ARBA00022630"/>
    </source>
</evidence>
<evidence type="ECO:0000313" key="4">
    <source>
        <dbReference type="EMBL" id="TVX95681.1"/>
    </source>
</evidence>
<dbReference type="InterPro" id="IPR016166">
    <property type="entry name" value="FAD-bd_PCMH"/>
</dbReference>
<dbReference type="InterPro" id="IPR006094">
    <property type="entry name" value="Oxid_FAD_bind_N"/>
</dbReference>
<reference evidence="4 6" key="1">
    <citation type="submission" date="2019-07" db="EMBL/GenBank/DDBJ databases">
        <authorList>
            <person name="Kim J."/>
        </authorList>
    </citation>
    <scope>NUCLEOTIDE SEQUENCE [LARGE SCALE GENOMIC DNA]</scope>
    <source>
        <strain evidence="4 6">JC52</strain>
    </source>
</reference>
<dbReference type="GO" id="GO:0016491">
    <property type="term" value="F:oxidoreductase activity"/>
    <property type="evidence" value="ECO:0007669"/>
    <property type="project" value="UniProtKB-KW"/>
</dbReference>
<keyword evidence="6" id="KW-1185">Reference proteome</keyword>
<dbReference type="AlphaFoldDB" id="A0A559J747"/>
<feature type="domain" description="FAD-binding PCMH-type" evidence="3">
    <location>
        <begin position="35"/>
        <end position="188"/>
    </location>
</feature>
<dbReference type="PANTHER" id="PTHR42934:SF2">
    <property type="entry name" value="GLYCOLATE OXIDASE SUBUNIT GLCD"/>
    <property type="match status" value="1"/>
</dbReference>
<dbReference type="OrthoDB" id="9767256at2"/>
<evidence type="ECO:0000259" key="3">
    <source>
        <dbReference type="PROSITE" id="PS51387"/>
    </source>
</evidence>
<dbReference type="EMBL" id="VNJI01000145">
    <property type="protein sequence ID" value="TVX95681.1"/>
    <property type="molecule type" value="Genomic_DNA"/>
</dbReference>
<keyword evidence="2" id="KW-0560">Oxidoreductase</keyword>
<feature type="non-terminal residue" evidence="4">
    <location>
        <position position="188"/>
    </location>
</feature>
<dbReference type="GO" id="GO:0071949">
    <property type="term" value="F:FAD binding"/>
    <property type="evidence" value="ECO:0007669"/>
    <property type="project" value="InterPro"/>
</dbReference>
<dbReference type="SUPFAM" id="SSF56176">
    <property type="entry name" value="FAD-binding/transporter-associated domain-like"/>
    <property type="match status" value="1"/>
</dbReference>
<evidence type="ECO:0000313" key="6">
    <source>
        <dbReference type="Proteomes" id="UP000317036"/>
    </source>
</evidence>
<evidence type="ECO:0000313" key="5">
    <source>
        <dbReference type="EMBL" id="TVX97907.1"/>
    </source>
</evidence>
<gene>
    <name evidence="5" type="ORF">FPZ49_34760</name>
    <name evidence="4" type="ORF">FPZ49_35445</name>
</gene>
<proteinExistence type="predicted"/>
<dbReference type="Proteomes" id="UP000317036">
    <property type="component" value="Unassembled WGS sequence"/>
</dbReference>
<protein>
    <submittedName>
        <fullName evidence="4">FAD-binding oxidoreductase</fullName>
    </submittedName>
</protein>
<dbReference type="EMBL" id="VNJI01000098">
    <property type="protein sequence ID" value="TVX97907.1"/>
    <property type="molecule type" value="Genomic_DNA"/>
</dbReference>
<name>A0A559J747_9BACL</name>
<dbReference type="Pfam" id="PF01565">
    <property type="entry name" value="FAD_binding_4"/>
    <property type="match status" value="1"/>
</dbReference>